<dbReference type="InterPro" id="IPR015797">
    <property type="entry name" value="NUDIX_hydrolase-like_dom_sf"/>
</dbReference>
<dbReference type="EMBL" id="JASBRG010000005">
    <property type="protein sequence ID" value="MDI3320018.1"/>
    <property type="molecule type" value="Genomic_DNA"/>
</dbReference>
<proteinExistence type="predicted"/>
<dbReference type="PROSITE" id="PS00893">
    <property type="entry name" value="NUDIX_BOX"/>
    <property type="match status" value="1"/>
</dbReference>
<accession>A0ABT6RBS9</accession>
<keyword evidence="2" id="KW-0378">Hydrolase</keyword>
<evidence type="ECO:0000313" key="5">
    <source>
        <dbReference type="Proteomes" id="UP001226434"/>
    </source>
</evidence>
<evidence type="ECO:0000259" key="3">
    <source>
        <dbReference type="PROSITE" id="PS51462"/>
    </source>
</evidence>
<dbReference type="Gene3D" id="3.90.79.10">
    <property type="entry name" value="Nucleoside Triphosphate Pyrophosphohydrolase"/>
    <property type="match status" value="1"/>
</dbReference>
<protein>
    <submittedName>
        <fullName evidence="4">NUDIX domain-containing protein</fullName>
    </submittedName>
</protein>
<dbReference type="Pfam" id="PF00293">
    <property type="entry name" value="NUDIX"/>
    <property type="match status" value="1"/>
</dbReference>
<gene>
    <name evidence="4" type="ORF">QJ048_09565</name>
</gene>
<comment type="cofactor">
    <cofactor evidence="1">
        <name>Mg(2+)</name>
        <dbReference type="ChEBI" id="CHEBI:18420"/>
    </cofactor>
</comment>
<dbReference type="InterPro" id="IPR020084">
    <property type="entry name" value="NUDIX_hydrolase_CS"/>
</dbReference>
<name>A0ABT6RBS9_9BACT</name>
<dbReference type="RefSeq" id="WP_282334118.1">
    <property type="nucleotide sequence ID" value="NZ_JASBRG010000005.1"/>
</dbReference>
<keyword evidence="5" id="KW-1185">Reference proteome</keyword>
<evidence type="ECO:0000256" key="2">
    <source>
        <dbReference type="ARBA" id="ARBA00022801"/>
    </source>
</evidence>
<dbReference type="PROSITE" id="PS51462">
    <property type="entry name" value="NUDIX"/>
    <property type="match status" value="1"/>
</dbReference>
<dbReference type="PANTHER" id="PTHR43046:SF14">
    <property type="entry name" value="MUTT_NUDIX FAMILY PROTEIN"/>
    <property type="match status" value="1"/>
</dbReference>
<sequence length="151" mass="17570">MITLRVYGILKDEAGRILVSDEFIRGAYYTKFPGGGLEFGEGTRDCLKREFKEEMDLDVEVLDHLYTTDFFQMSAFREGDQIISIYYWVKALEPIKAPLRETPFDFDERELKMYEATGETETFRFIDGKDFSAECVSLPIDKVVADMIREK</sequence>
<evidence type="ECO:0000313" key="4">
    <source>
        <dbReference type="EMBL" id="MDI3320018.1"/>
    </source>
</evidence>
<dbReference type="SUPFAM" id="SSF55811">
    <property type="entry name" value="Nudix"/>
    <property type="match status" value="1"/>
</dbReference>
<organism evidence="4 5">
    <name type="scientific">Pinibacter soli</name>
    <dbReference type="NCBI Taxonomy" id="3044211"/>
    <lineage>
        <taxon>Bacteria</taxon>
        <taxon>Pseudomonadati</taxon>
        <taxon>Bacteroidota</taxon>
        <taxon>Chitinophagia</taxon>
        <taxon>Chitinophagales</taxon>
        <taxon>Chitinophagaceae</taxon>
        <taxon>Pinibacter</taxon>
    </lineage>
</organism>
<evidence type="ECO:0000256" key="1">
    <source>
        <dbReference type="ARBA" id="ARBA00001946"/>
    </source>
</evidence>
<reference evidence="4 5" key="1">
    <citation type="submission" date="2023-05" db="EMBL/GenBank/DDBJ databases">
        <title>Genome sequence of Pinibacter sp. MAH-24.</title>
        <authorList>
            <person name="Huq M.A."/>
        </authorList>
    </citation>
    <scope>NUCLEOTIDE SEQUENCE [LARGE SCALE GENOMIC DNA]</scope>
    <source>
        <strain evidence="4 5">MAH-24</strain>
    </source>
</reference>
<comment type="caution">
    <text evidence="4">The sequence shown here is derived from an EMBL/GenBank/DDBJ whole genome shotgun (WGS) entry which is preliminary data.</text>
</comment>
<feature type="domain" description="Nudix hydrolase" evidence="3">
    <location>
        <begin position="1"/>
        <end position="148"/>
    </location>
</feature>
<dbReference type="InterPro" id="IPR000086">
    <property type="entry name" value="NUDIX_hydrolase_dom"/>
</dbReference>
<dbReference type="PANTHER" id="PTHR43046">
    <property type="entry name" value="GDP-MANNOSE MANNOSYL HYDROLASE"/>
    <property type="match status" value="1"/>
</dbReference>
<dbReference type="Proteomes" id="UP001226434">
    <property type="component" value="Unassembled WGS sequence"/>
</dbReference>